<dbReference type="PANTHER" id="PTHR42718:SF9">
    <property type="entry name" value="MAJOR FACILITATOR SUPERFAMILY MULTIDRUG TRANSPORTER MFSC"/>
    <property type="match status" value="1"/>
</dbReference>
<proteinExistence type="predicted"/>
<feature type="transmembrane region" description="Helical" evidence="6">
    <location>
        <begin position="58"/>
        <end position="79"/>
    </location>
</feature>
<evidence type="ECO:0000313" key="8">
    <source>
        <dbReference type="EMBL" id="MBS0031911.1"/>
    </source>
</evidence>
<dbReference type="InterPro" id="IPR011701">
    <property type="entry name" value="MFS"/>
</dbReference>
<dbReference type="Proteomes" id="UP000676386">
    <property type="component" value="Unassembled WGS sequence"/>
</dbReference>
<evidence type="ECO:0000256" key="4">
    <source>
        <dbReference type="ARBA" id="ARBA00022989"/>
    </source>
</evidence>
<dbReference type="RefSeq" id="WP_211977069.1">
    <property type="nucleotide sequence ID" value="NZ_CBFHAM010000127.1"/>
</dbReference>
<feature type="transmembrane region" description="Helical" evidence="6">
    <location>
        <begin position="177"/>
        <end position="195"/>
    </location>
</feature>
<evidence type="ECO:0000256" key="1">
    <source>
        <dbReference type="ARBA" id="ARBA00004141"/>
    </source>
</evidence>
<name>A0ABS5J9Z1_9BACT</name>
<keyword evidence="4 6" id="KW-1133">Transmembrane helix</keyword>
<keyword evidence="3 6" id="KW-0812">Transmembrane</keyword>
<feature type="transmembrane region" description="Helical" evidence="6">
    <location>
        <begin position="408"/>
        <end position="432"/>
    </location>
</feature>
<keyword evidence="5 6" id="KW-0472">Membrane</keyword>
<feature type="transmembrane region" description="Helical" evidence="6">
    <location>
        <begin position="20"/>
        <end position="38"/>
    </location>
</feature>
<dbReference type="InterPro" id="IPR020846">
    <property type="entry name" value="MFS_dom"/>
</dbReference>
<feature type="transmembrane region" description="Helical" evidence="6">
    <location>
        <begin position="150"/>
        <end position="171"/>
    </location>
</feature>
<dbReference type="PRINTS" id="PR01036">
    <property type="entry name" value="TCRTETB"/>
</dbReference>
<sequence>MSVLTMKAPPAAEPPQRRTWAVKAAVIGISLILFMVNLDTSIVIVGLPVLMKALQASFAAAQWVVLSYMLLLTALIAGAGRLGDIFGKKKLYLLGIALFTLASLGCGIAPGIGTLIACRALQGIGAAFCLSLSFALAGDLVPKAHLGRTMGWLTMMVPLGIASGPTCGGILVSTLGWQSMFLVNIPIGILAYGLVRKYVPVTAKGNPQQTDWTGMILLAAVLVCYCLGMTFMEDQGLWSQPVLLLLAGFTGGLVLFVRYEKRVKQPFLDMRLFRNPLLSASLIAALLVYTVIMATVVLLPFYLTNEGHYTPLETGLLMSFGPLVTAVLSVFAGKAADRFHARKVMLAGVLVMVAGCVAMSTLSPDQGIIGFLWRIGLIQVGLTFFQTPNNTAVMELAAPEQRGLMSGLLSLSRTTGHITGTAVLGAIFALLIRQDSVTHAISVIFLVATILTGVAALLIYLVLKQQGRRNNA</sequence>
<feature type="transmembrane region" description="Helical" evidence="6">
    <location>
        <begin position="238"/>
        <end position="257"/>
    </location>
</feature>
<feature type="transmembrane region" description="Helical" evidence="6">
    <location>
        <begin position="215"/>
        <end position="232"/>
    </location>
</feature>
<dbReference type="SUPFAM" id="SSF103473">
    <property type="entry name" value="MFS general substrate transporter"/>
    <property type="match status" value="1"/>
</dbReference>
<dbReference type="InterPro" id="IPR036259">
    <property type="entry name" value="MFS_trans_sf"/>
</dbReference>
<evidence type="ECO:0000256" key="6">
    <source>
        <dbReference type="SAM" id="Phobius"/>
    </source>
</evidence>
<keyword evidence="9" id="KW-1185">Reference proteome</keyword>
<feature type="transmembrane region" description="Helical" evidence="6">
    <location>
        <begin position="344"/>
        <end position="362"/>
    </location>
</feature>
<dbReference type="CDD" id="cd17321">
    <property type="entry name" value="MFS_MMR_MDR_like"/>
    <property type="match status" value="1"/>
</dbReference>
<evidence type="ECO:0000313" key="9">
    <source>
        <dbReference type="Proteomes" id="UP000676386"/>
    </source>
</evidence>
<comment type="subcellular location">
    <subcellularLocation>
        <location evidence="1">Membrane</location>
        <topology evidence="1">Multi-pass membrane protein</topology>
    </subcellularLocation>
</comment>
<dbReference type="PANTHER" id="PTHR42718">
    <property type="entry name" value="MAJOR FACILITATOR SUPERFAMILY MULTIDRUG TRANSPORTER MFSC"/>
    <property type="match status" value="1"/>
</dbReference>
<evidence type="ECO:0000256" key="3">
    <source>
        <dbReference type="ARBA" id="ARBA00022692"/>
    </source>
</evidence>
<feature type="transmembrane region" description="Helical" evidence="6">
    <location>
        <begin position="277"/>
        <end position="303"/>
    </location>
</feature>
<evidence type="ECO:0000256" key="5">
    <source>
        <dbReference type="ARBA" id="ARBA00023136"/>
    </source>
</evidence>
<feature type="transmembrane region" description="Helical" evidence="6">
    <location>
        <begin position="315"/>
        <end position="332"/>
    </location>
</feature>
<feature type="transmembrane region" description="Helical" evidence="6">
    <location>
        <begin position="119"/>
        <end position="138"/>
    </location>
</feature>
<organism evidence="8 9">
    <name type="scientific">Chitinophaga hostae</name>
    <dbReference type="NCBI Taxonomy" id="2831022"/>
    <lineage>
        <taxon>Bacteria</taxon>
        <taxon>Pseudomonadati</taxon>
        <taxon>Bacteroidota</taxon>
        <taxon>Chitinophagia</taxon>
        <taxon>Chitinophagales</taxon>
        <taxon>Chitinophagaceae</taxon>
        <taxon>Chitinophaga</taxon>
    </lineage>
</organism>
<dbReference type="Gene3D" id="1.20.1250.20">
    <property type="entry name" value="MFS general substrate transporter like domains"/>
    <property type="match status" value="1"/>
</dbReference>
<comment type="caution">
    <text evidence="8">The sequence shown here is derived from an EMBL/GenBank/DDBJ whole genome shotgun (WGS) entry which is preliminary data.</text>
</comment>
<reference evidence="8 9" key="1">
    <citation type="submission" date="2021-04" db="EMBL/GenBank/DDBJ databases">
        <title>Chitinophaga sp. nov., isolated from the rhizosphere soil.</title>
        <authorList>
            <person name="He S."/>
        </authorList>
    </citation>
    <scope>NUCLEOTIDE SEQUENCE [LARGE SCALE GENOMIC DNA]</scope>
    <source>
        <strain evidence="8 9">2R12</strain>
    </source>
</reference>
<dbReference type="Gene3D" id="1.20.1720.10">
    <property type="entry name" value="Multidrug resistance protein D"/>
    <property type="match status" value="1"/>
</dbReference>
<dbReference type="EMBL" id="JAGTXB010000026">
    <property type="protein sequence ID" value="MBS0031911.1"/>
    <property type="molecule type" value="Genomic_DNA"/>
</dbReference>
<dbReference type="PROSITE" id="PS50850">
    <property type="entry name" value="MFS"/>
    <property type="match status" value="1"/>
</dbReference>
<feature type="transmembrane region" description="Helical" evidence="6">
    <location>
        <begin position="368"/>
        <end position="387"/>
    </location>
</feature>
<evidence type="ECO:0000256" key="2">
    <source>
        <dbReference type="ARBA" id="ARBA00022448"/>
    </source>
</evidence>
<gene>
    <name evidence="8" type="ORF">KE626_31555</name>
</gene>
<feature type="transmembrane region" description="Helical" evidence="6">
    <location>
        <begin position="91"/>
        <end position="113"/>
    </location>
</feature>
<dbReference type="Pfam" id="PF07690">
    <property type="entry name" value="MFS_1"/>
    <property type="match status" value="1"/>
</dbReference>
<accession>A0ABS5J9Z1</accession>
<feature type="domain" description="Major facilitator superfamily (MFS) profile" evidence="7">
    <location>
        <begin position="25"/>
        <end position="467"/>
    </location>
</feature>
<keyword evidence="2" id="KW-0813">Transport</keyword>
<feature type="transmembrane region" description="Helical" evidence="6">
    <location>
        <begin position="438"/>
        <end position="463"/>
    </location>
</feature>
<evidence type="ECO:0000259" key="7">
    <source>
        <dbReference type="PROSITE" id="PS50850"/>
    </source>
</evidence>
<protein>
    <submittedName>
        <fullName evidence="8">MFS transporter</fullName>
    </submittedName>
</protein>